<sequence length="311" mass="35346">MSEQAITFERNGTLHGTLSIPVFESESYPAILLIPGSGPLDRDGNVKRQSFNLYNQLAEFFTDNGFVTLRYDKRGTGRSGGEFIRAGFWDLVADARAALQFLQEHTLVDKQRIFLLGHSEGCMLAPEITRDKGIAGLILVAGAAESLLEALTYQREQIVNDLKAIKGFKGKLIRLLKMDQKIKRQGVKFDKKIRTSTQDVIRSQGVKLSAKWFREHFEYDVYEGLRQVECPVLAITGSKDVQVTPEHVYEVPKLVKGETEVHIIEGMNHMLRDQPEEANMLQLKKVYKRVGEQPLSPTFLEIMKTWIQRHV</sequence>
<evidence type="ECO:0000313" key="3">
    <source>
        <dbReference type="Proteomes" id="UP000315711"/>
    </source>
</evidence>
<dbReference type="RefSeq" id="WP_144450864.1">
    <property type="nucleotide sequence ID" value="NZ_VLKZ01000006.1"/>
</dbReference>
<keyword evidence="3" id="KW-1185">Reference proteome</keyword>
<dbReference type="InterPro" id="IPR053145">
    <property type="entry name" value="AB_hydrolase_Est10"/>
</dbReference>
<dbReference type="EMBL" id="VLKZ01000006">
    <property type="protein sequence ID" value="TWI56019.1"/>
    <property type="molecule type" value="Genomic_DNA"/>
</dbReference>
<organism evidence="2 3">
    <name type="scientific">Halalkalibacter nanhaiisediminis</name>
    <dbReference type="NCBI Taxonomy" id="688079"/>
    <lineage>
        <taxon>Bacteria</taxon>
        <taxon>Bacillati</taxon>
        <taxon>Bacillota</taxon>
        <taxon>Bacilli</taxon>
        <taxon>Bacillales</taxon>
        <taxon>Bacillaceae</taxon>
        <taxon>Halalkalibacter</taxon>
    </lineage>
</organism>
<name>A0A562QH08_9BACI</name>
<feature type="domain" description="Serine aminopeptidase S33" evidence="1">
    <location>
        <begin position="51"/>
        <end position="271"/>
    </location>
</feature>
<reference evidence="2 3" key="1">
    <citation type="journal article" date="2015" name="Stand. Genomic Sci.">
        <title>Genomic Encyclopedia of Bacterial and Archaeal Type Strains, Phase III: the genomes of soil and plant-associated and newly described type strains.</title>
        <authorList>
            <person name="Whitman W.B."/>
            <person name="Woyke T."/>
            <person name="Klenk H.P."/>
            <person name="Zhou Y."/>
            <person name="Lilburn T.G."/>
            <person name="Beck B.J."/>
            <person name="De Vos P."/>
            <person name="Vandamme P."/>
            <person name="Eisen J.A."/>
            <person name="Garrity G."/>
            <person name="Hugenholtz P."/>
            <person name="Kyrpides N.C."/>
        </authorList>
    </citation>
    <scope>NUCLEOTIDE SEQUENCE [LARGE SCALE GENOMIC DNA]</scope>
    <source>
        <strain evidence="2 3">CGMCC 1.10116</strain>
    </source>
</reference>
<evidence type="ECO:0000313" key="2">
    <source>
        <dbReference type="EMBL" id="TWI56019.1"/>
    </source>
</evidence>
<dbReference type="InterPro" id="IPR022742">
    <property type="entry name" value="Hydrolase_4"/>
</dbReference>
<dbReference type="InterPro" id="IPR029058">
    <property type="entry name" value="AB_hydrolase_fold"/>
</dbReference>
<evidence type="ECO:0000259" key="1">
    <source>
        <dbReference type="Pfam" id="PF12146"/>
    </source>
</evidence>
<protein>
    <recommendedName>
        <fullName evidence="1">Serine aminopeptidase S33 domain-containing protein</fullName>
    </recommendedName>
</protein>
<comment type="caution">
    <text evidence="2">The sequence shown here is derived from an EMBL/GenBank/DDBJ whole genome shotgun (WGS) entry which is preliminary data.</text>
</comment>
<gene>
    <name evidence="2" type="ORF">IQ10_02624</name>
</gene>
<dbReference type="PANTHER" id="PTHR43265">
    <property type="entry name" value="ESTERASE ESTD"/>
    <property type="match status" value="1"/>
</dbReference>
<dbReference type="Gene3D" id="3.40.50.1820">
    <property type="entry name" value="alpha/beta hydrolase"/>
    <property type="match status" value="1"/>
</dbReference>
<proteinExistence type="predicted"/>
<dbReference type="PANTHER" id="PTHR43265:SF1">
    <property type="entry name" value="ESTERASE ESTD"/>
    <property type="match status" value="1"/>
</dbReference>
<dbReference type="GO" id="GO:0052689">
    <property type="term" value="F:carboxylic ester hydrolase activity"/>
    <property type="evidence" value="ECO:0007669"/>
    <property type="project" value="TreeGrafter"/>
</dbReference>
<accession>A0A562QH08</accession>
<dbReference type="Proteomes" id="UP000315711">
    <property type="component" value="Unassembled WGS sequence"/>
</dbReference>
<dbReference type="SUPFAM" id="SSF53474">
    <property type="entry name" value="alpha/beta-Hydrolases"/>
    <property type="match status" value="1"/>
</dbReference>
<dbReference type="Pfam" id="PF12146">
    <property type="entry name" value="Hydrolase_4"/>
    <property type="match status" value="1"/>
</dbReference>
<dbReference type="OrthoDB" id="9809549at2"/>
<dbReference type="AlphaFoldDB" id="A0A562QH08"/>